<gene>
    <name evidence="2" type="ORF">CJOHNSTONI_LOCUS1005</name>
</gene>
<accession>A0A8J2LWN5</accession>
<keyword evidence="3" id="KW-1185">Reference proteome</keyword>
<dbReference type="PROSITE" id="PS51257">
    <property type="entry name" value="PROKAR_LIPOPROTEIN"/>
    <property type="match status" value="1"/>
</dbReference>
<evidence type="ECO:0000313" key="2">
    <source>
        <dbReference type="EMBL" id="CAG9530514.1"/>
    </source>
</evidence>
<sequence length="109" mass="11087">MRMVQLTLSLLLLSVAEGQFFGSCGGFGMLGCGGGMVDYLFTTISCTSNLSYGYGYGYGYGNYGMIGGYGNYGGIGGYGNYGGIGGYGLYGTGLHGFGMSCCGLGGFYG</sequence>
<dbReference type="EMBL" id="CAKAEH010000289">
    <property type="protein sequence ID" value="CAG9530514.1"/>
    <property type="molecule type" value="Genomic_DNA"/>
</dbReference>
<dbReference type="Proteomes" id="UP000746747">
    <property type="component" value="Unassembled WGS sequence"/>
</dbReference>
<feature type="signal peptide" evidence="1">
    <location>
        <begin position="1"/>
        <end position="18"/>
    </location>
</feature>
<keyword evidence="1" id="KW-0732">Signal</keyword>
<dbReference type="AlphaFoldDB" id="A0A8J2LWN5"/>
<organism evidence="2 3">
    <name type="scientific">Cercopithifilaria johnstoni</name>
    <dbReference type="NCBI Taxonomy" id="2874296"/>
    <lineage>
        <taxon>Eukaryota</taxon>
        <taxon>Metazoa</taxon>
        <taxon>Ecdysozoa</taxon>
        <taxon>Nematoda</taxon>
        <taxon>Chromadorea</taxon>
        <taxon>Rhabditida</taxon>
        <taxon>Spirurina</taxon>
        <taxon>Spiruromorpha</taxon>
        <taxon>Filarioidea</taxon>
        <taxon>Onchocercidae</taxon>
        <taxon>Cercopithifilaria</taxon>
    </lineage>
</organism>
<name>A0A8J2LWN5_9BILA</name>
<evidence type="ECO:0000256" key="1">
    <source>
        <dbReference type="SAM" id="SignalP"/>
    </source>
</evidence>
<reference evidence="2" key="1">
    <citation type="submission" date="2021-09" db="EMBL/GenBank/DDBJ databases">
        <authorList>
            <consortium name="Pathogen Informatics"/>
        </authorList>
    </citation>
    <scope>NUCLEOTIDE SEQUENCE</scope>
</reference>
<feature type="chain" id="PRO_5035248893" evidence="1">
    <location>
        <begin position="19"/>
        <end position="109"/>
    </location>
</feature>
<comment type="caution">
    <text evidence="2">The sequence shown here is derived from an EMBL/GenBank/DDBJ whole genome shotgun (WGS) entry which is preliminary data.</text>
</comment>
<evidence type="ECO:0000313" key="3">
    <source>
        <dbReference type="Proteomes" id="UP000746747"/>
    </source>
</evidence>
<proteinExistence type="predicted"/>
<protein>
    <submittedName>
        <fullName evidence="2">Uncharacterized protein</fullName>
    </submittedName>
</protein>